<name>A0A6J4IS46_9PROT</name>
<feature type="non-terminal residue" evidence="2">
    <location>
        <position position="224"/>
    </location>
</feature>
<feature type="compositionally biased region" description="Low complexity" evidence="1">
    <location>
        <begin position="188"/>
        <end position="203"/>
    </location>
</feature>
<feature type="compositionally biased region" description="Basic and acidic residues" evidence="1">
    <location>
        <begin position="63"/>
        <end position="76"/>
    </location>
</feature>
<feature type="non-terminal residue" evidence="2">
    <location>
        <position position="1"/>
    </location>
</feature>
<feature type="compositionally biased region" description="Gly residues" evidence="1">
    <location>
        <begin position="51"/>
        <end position="62"/>
    </location>
</feature>
<evidence type="ECO:0000313" key="2">
    <source>
        <dbReference type="EMBL" id="CAA9257929.1"/>
    </source>
</evidence>
<feature type="compositionally biased region" description="Gly residues" evidence="1">
    <location>
        <begin position="215"/>
        <end position="224"/>
    </location>
</feature>
<accession>A0A6J4IS46</accession>
<proteinExistence type="predicted"/>
<reference evidence="2" key="1">
    <citation type="submission" date="2020-02" db="EMBL/GenBank/DDBJ databases">
        <authorList>
            <person name="Meier V. D."/>
        </authorList>
    </citation>
    <scope>NUCLEOTIDE SEQUENCE</scope>
    <source>
        <strain evidence="2">AVDCRST_MAG08</strain>
    </source>
</reference>
<gene>
    <name evidence="2" type="ORF">AVDCRST_MAG08-2485</name>
</gene>
<feature type="compositionally biased region" description="Basic residues" evidence="1">
    <location>
        <begin position="17"/>
        <end position="48"/>
    </location>
</feature>
<protein>
    <submittedName>
        <fullName evidence="2">NAD(P)H dehydrogenase (Quinone), Type IV</fullName>
        <ecNumber evidence="2">1.6.5.2</ecNumber>
    </submittedName>
</protein>
<feature type="region of interest" description="Disordered" evidence="1">
    <location>
        <begin position="173"/>
        <end position="224"/>
    </location>
</feature>
<feature type="region of interest" description="Disordered" evidence="1">
    <location>
        <begin position="1"/>
        <end position="82"/>
    </location>
</feature>
<dbReference type="GO" id="GO:0003955">
    <property type="term" value="F:NAD(P)H dehydrogenase (quinone) activity"/>
    <property type="evidence" value="ECO:0007669"/>
    <property type="project" value="UniProtKB-EC"/>
</dbReference>
<sequence>VADRPPAEGADRFLLPLRRHRGAGQRRRRGRPRGRRRGAPAPRPRTRPGRGDGQGAGLARGGGGDERQVRSADGGRRRVGGRHRVRRAHALRRRVVRVEGLHRQPRRAVVPGQAERQGGVGVRLLLHAARRQRVHVDLALQPARAPRPRHRAAGLRGPGDVQGRHALRRVLRVGQPSDAAHRGRPRSRALPGPARGVRRAGAQGRRHHGHEAGPGRPGRGGGVM</sequence>
<dbReference type="EMBL" id="CADCTG010000186">
    <property type="protein sequence ID" value="CAA9257929.1"/>
    <property type="molecule type" value="Genomic_DNA"/>
</dbReference>
<feature type="compositionally biased region" description="Basic and acidic residues" evidence="1">
    <location>
        <begin position="1"/>
        <end position="11"/>
    </location>
</feature>
<organism evidence="2">
    <name type="scientific">uncultured Acetobacteraceae bacterium</name>
    <dbReference type="NCBI Taxonomy" id="169975"/>
    <lineage>
        <taxon>Bacteria</taxon>
        <taxon>Pseudomonadati</taxon>
        <taxon>Pseudomonadota</taxon>
        <taxon>Alphaproteobacteria</taxon>
        <taxon>Acetobacterales</taxon>
        <taxon>Acetobacteraceae</taxon>
        <taxon>environmental samples</taxon>
    </lineage>
</organism>
<keyword evidence="2" id="KW-0560">Oxidoreductase</keyword>
<dbReference type="EC" id="1.6.5.2" evidence="2"/>
<evidence type="ECO:0000256" key="1">
    <source>
        <dbReference type="SAM" id="MobiDB-lite"/>
    </source>
</evidence>
<dbReference type="AlphaFoldDB" id="A0A6J4IS46"/>